<dbReference type="GO" id="GO:0009897">
    <property type="term" value="C:external side of plasma membrane"/>
    <property type="evidence" value="ECO:0007669"/>
    <property type="project" value="TreeGrafter"/>
</dbReference>
<comment type="similarity">
    <text evidence="1">Belongs to the folate receptor family.</text>
</comment>
<dbReference type="eggNOG" id="ENOG502RYYP">
    <property type="taxonomic scope" value="Eukaryota"/>
</dbReference>
<protein>
    <recommendedName>
        <fullName evidence="6">Folate receptor-like domain-containing protein</fullName>
    </recommendedName>
</protein>
<evidence type="ECO:0000256" key="2">
    <source>
        <dbReference type="ARBA" id="ARBA00022729"/>
    </source>
</evidence>
<dbReference type="PANTHER" id="PTHR10517:SF19">
    <property type="entry name" value="RETBINDIN"/>
    <property type="match status" value="1"/>
</dbReference>
<reference evidence="8" key="1">
    <citation type="submission" date="2003-08" db="EMBL/GenBank/DDBJ databases">
        <authorList>
            <person name="Birren B."/>
            <person name="Nusbaum C."/>
            <person name="Abebe A."/>
            <person name="Abouelleil A."/>
            <person name="Adekoya E."/>
            <person name="Ait-zahra M."/>
            <person name="Allen N."/>
            <person name="Allen T."/>
            <person name="An P."/>
            <person name="Anderson M."/>
            <person name="Anderson S."/>
            <person name="Arachchi H."/>
            <person name="Armbruster J."/>
            <person name="Bachantsang P."/>
            <person name="Baldwin J."/>
            <person name="Barry A."/>
            <person name="Bayul T."/>
            <person name="Blitshsteyn B."/>
            <person name="Bloom T."/>
            <person name="Blye J."/>
            <person name="Boguslavskiy L."/>
            <person name="Borowsky M."/>
            <person name="Boukhgalter B."/>
            <person name="Brunache A."/>
            <person name="Butler J."/>
            <person name="Calixte N."/>
            <person name="Calvo S."/>
            <person name="Camarata J."/>
            <person name="Campo K."/>
            <person name="Chang J."/>
            <person name="Cheshatsang Y."/>
            <person name="Citroen M."/>
            <person name="Collymore A."/>
            <person name="Considine T."/>
            <person name="Cook A."/>
            <person name="Cooke P."/>
            <person name="Corum B."/>
            <person name="Cuomo C."/>
            <person name="David R."/>
            <person name="Dawoe T."/>
            <person name="Degray S."/>
            <person name="Dodge S."/>
            <person name="Dooley K."/>
            <person name="Dorje P."/>
            <person name="Dorjee K."/>
            <person name="Dorris L."/>
            <person name="Duffey N."/>
            <person name="Dupes A."/>
            <person name="Elkins T."/>
            <person name="Engels R."/>
            <person name="Erickson J."/>
            <person name="Farina A."/>
            <person name="Faro S."/>
            <person name="Ferreira P."/>
            <person name="Fischer H."/>
            <person name="Fitzgerald M."/>
            <person name="Foley K."/>
            <person name="Gage D."/>
            <person name="Galagan J."/>
            <person name="Gearin G."/>
            <person name="Gnerre S."/>
            <person name="Gnirke A."/>
            <person name="Goyette A."/>
            <person name="Graham J."/>
            <person name="Grandbois E."/>
            <person name="Gyaltsen K."/>
            <person name="Hafez N."/>
            <person name="Hagopian D."/>
            <person name="Hagos B."/>
            <person name="Hall J."/>
            <person name="Hatcher B."/>
            <person name="Heller A."/>
            <person name="Higgins H."/>
            <person name="Honan T."/>
            <person name="Horn A."/>
            <person name="Houde N."/>
            <person name="Hughes L."/>
            <person name="Hulme W."/>
            <person name="Husby E."/>
            <person name="Iliev I."/>
            <person name="Jaffe D."/>
            <person name="Jones C."/>
            <person name="Kamal M."/>
            <person name="Kamat A."/>
            <person name="Kamvysselis M."/>
            <person name="Karlsson E."/>
            <person name="Kells C."/>
            <person name="Kieu A."/>
            <person name="Kisner P."/>
            <person name="Kodira C."/>
            <person name="Kulbokas E."/>
            <person name="Labutti K."/>
            <person name="Lama D."/>
            <person name="Landers T."/>
            <person name="Leger J."/>
            <person name="Levine S."/>
            <person name="Lewis D."/>
            <person name="Lewis T."/>
            <person name="Lindblad-toh K."/>
            <person name="Liu X."/>
            <person name="Lokyitsang T."/>
            <person name="Lokyitsang Y."/>
            <person name="Lucien O."/>
            <person name="Lui A."/>
            <person name="Ma L.J."/>
            <person name="Mabbitt R."/>
            <person name="Macdonald J."/>
            <person name="Maclean C."/>
            <person name="Major J."/>
            <person name="Manning J."/>
            <person name="Marabella R."/>
            <person name="Maru K."/>
            <person name="Matthews C."/>
            <person name="Mauceli E."/>
            <person name="Mccarthy M."/>
            <person name="Mcdonough S."/>
            <person name="Mcghee T."/>
            <person name="Meldrim J."/>
            <person name="Meneus L."/>
            <person name="Mesirov J."/>
            <person name="Mihalev A."/>
            <person name="Mihova T."/>
            <person name="Mikkelsen T."/>
            <person name="Mlenga V."/>
            <person name="Moru K."/>
            <person name="Mozes J."/>
            <person name="Mulrain L."/>
            <person name="Munson G."/>
            <person name="Naylor J."/>
            <person name="Newes C."/>
            <person name="Nguyen C."/>
            <person name="Nguyen N."/>
            <person name="Nguyen T."/>
            <person name="Nicol R."/>
            <person name="Nielsen C."/>
            <person name="Nizzari M."/>
            <person name="Norbu C."/>
            <person name="Norbu N."/>
            <person name="O'donnell P."/>
            <person name="Okoawo O."/>
            <person name="O'leary S."/>
            <person name="Omotosho B."/>
            <person name="O'neill K."/>
            <person name="Osman S."/>
            <person name="Parker S."/>
            <person name="Perrin D."/>
            <person name="Phunkhang P."/>
            <person name="Piqani B."/>
            <person name="Purcell S."/>
            <person name="Rachupka T."/>
            <person name="Ramasamy U."/>
            <person name="Rameau R."/>
            <person name="Ray V."/>
            <person name="Raymond C."/>
            <person name="Retta R."/>
            <person name="Richardson S."/>
            <person name="Rise C."/>
            <person name="Rodriguez J."/>
            <person name="Rogers J."/>
            <person name="Rogov P."/>
            <person name="Rutman M."/>
            <person name="Schupbach R."/>
            <person name="Seaman C."/>
            <person name="Settipalli S."/>
            <person name="Sharpe T."/>
            <person name="Sheridan J."/>
            <person name="Sherpa N."/>
            <person name="Shi J."/>
            <person name="Smirnov S."/>
            <person name="Smith C."/>
            <person name="Sougnez C."/>
            <person name="Spencer B."/>
            <person name="Stalker J."/>
            <person name="Stange-thomann N."/>
            <person name="Stavropoulos S."/>
            <person name="Stetson K."/>
            <person name="Stone C."/>
            <person name="Stone S."/>
            <person name="Stubbs M."/>
            <person name="Talamas J."/>
            <person name="Tchuinga P."/>
            <person name="Tenzing P."/>
            <person name="Tesfaye S."/>
            <person name="Theodore J."/>
            <person name="Thoulutsang Y."/>
            <person name="Topham K."/>
            <person name="Towey S."/>
            <person name="Tsamla T."/>
            <person name="Tsomo N."/>
            <person name="Vallee D."/>
            <person name="Vassiliev H."/>
            <person name="Venkataraman V."/>
            <person name="Vinson J."/>
            <person name="Vo A."/>
            <person name="Wade C."/>
            <person name="Wang S."/>
            <person name="Wangchuk T."/>
            <person name="Wangdi T."/>
            <person name="Whittaker C."/>
            <person name="Wilkinson J."/>
            <person name="Wu Y."/>
            <person name="Wyman D."/>
            <person name="Yadav S."/>
            <person name="Yang S."/>
            <person name="Yang X."/>
            <person name="Yeager S."/>
            <person name="Yee E."/>
            <person name="Young G."/>
            <person name="Zainoun J."/>
            <person name="Zembeck L."/>
            <person name="Zimmer A."/>
            <person name="Zody M."/>
            <person name="Lander E."/>
        </authorList>
    </citation>
    <scope>NUCLEOTIDE SEQUENCE [LARGE SCALE GENOMIC DNA]</scope>
</reference>
<evidence type="ECO:0000256" key="5">
    <source>
        <dbReference type="SAM" id="SignalP"/>
    </source>
</evidence>
<keyword evidence="4" id="KW-0472">Membrane</keyword>
<feature type="signal peptide" evidence="5">
    <location>
        <begin position="1"/>
        <end position="19"/>
    </location>
</feature>
<dbReference type="OMA" id="CCYADFT"/>
<keyword evidence="3" id="KW-1015">Disulfide bond</keyword>
<feature type="chain" id="PRO_5003578081" description="Folate receptor-like domain-containing protein" evidence="5">
    <location>
        <begin position="20"/>
        <end position="263"/>
    </location>
</feature>
<dbReference type="PANTHER" id="PTHR10517">
    <property type="entry name" value="FOLATE RECEPTOR"/>
    <property type="match status" value="1"/>
</dbReference>
<proteinExistence type="inferred from homology"/>
<organism evidence="7 8">
    <name type="scientific">Ciona savignyi</name>
    <name type="common">Pacific transparent sea squirt</name>
    <dbReference type="NCBI Taxonomy" id="51511"/>
    <lineage>
        <taxon>Eukaryota</taxon>
        <taxon>Metazoa</taxon>
        <taxon>Chordata</taxon>
        <taxon>Tunicata</taxon>
        <taxon>Ascidiacea</taxon>
        <taxon>Phlebobranchia</taxon>
        <taxon>Cionidae</taxon>
        <taxon>Ciona</taxon>
    </lineage>
</organism>
<dbReference type="Ensembl" id="ENSCSAVT00000001414.1">
    <property type="protein sequence ID" value="ENSCSAVP00000001397.1"/>
    <property type="gene ID" value="ENSCSAVG00000000787.1"/>
</dbReference>
<dbReference type="STRING" id="51511.ENSCSAVP00000001397"/>
<dbReference type="GO" id="GO:0038023">
    <property type="term" value="F:signaling receptor activity"/>
    <property type="evidence" value="ECO:0007669"/>
    <property type="project" value="TreeGrafter"/>
</dbReference>
<evidence type="ECO:0000313" key="7">
    <source>
        <dbReference type="Ensembl" id="ENSCSAVP00000001397.1"/>
    </source>
</evidence>
<name>H2Y7U9_CIOSA</name>
<keyword evidence="2 5" id="KW-0732">Signal</keyword>
<dbReference type="GO" id="GO:0032217">
    <property type="term" value="F:riboflavin transmembrane transporter activity"/>
    <property type="evidence" value="ECO:0007669"/>
    <property type="project" value="TreeGrafter"/>
</dbReference>
<dbReference type="AlphaFoldDB" id="H2Y7U9"/>
<dbReference type="InterPro" id="IPR004269">
    <property type="entry name" value="Folate_rcpt"/>
</dbReference>
<dbReference type="Proteomes" id="UP000007875">
    <property type="component" value="Unassembled WGS sequence"/>
</dbReference>
<dbReference type="GeneTree" id="ENSGT00950000183144"/>
<keyword evidence="8" id="KW-1185">Reference proteome</keyword>
<evidence type="ECO:0000256" key="1">
    <source>
        <dbReference type="ARBA" id="ARBA00007932"/>
    </source>
</evidence>
<reference evidence="7" key="3">
    <citation type="submission" date="2025-09" db="UniProtKB">
        <authorList>
            <consortium name="Ensembl"/>
        </authorList>
    </citation>
    <scope>IDENTIFICATION</scope>
</reference>
<evidence type="ECO:0000256" key="3">
    <source>
        <dbReference type="ARBA" id="ARBA00023157"/>
    </source>
</evidence>
<evidence type="ECO:0000259" key="6">
    <source>
        <dbReference type="Pfam" id="PF03024"/>
    </source>
</evidence>
<dbReference type="HOGENOM" id="CLU_070826_2_0_1"/>
<accession>H2Y7U9</accession>
<evidence type="ECO:0000256" key="4">
    <source>
        <dbReference type="SAM" id="Phobius"/>
    </source>
</evidence>
<dbReference type="CDD" id="cd12087">
    <property type="entry name" value="TM_EGFR-like"/>
    <property type="match status" value="1"/>
</dbReference>
<feature type="domain" description="Folate receptor-like" evidence="6">
    <location>
        <begin position="24"/>
        <end position="199"/>
    </location>
</feature>
<keyword evidence="4" id="KW-1133">Transmembrane helix</keyword>
<dbReference type="GO" id="GO:1902444">
    <property type="term" value="F:riboflavin binding"/>
    <property type="evidence" value="ECO:0007669"/>
    <property type="project" value="TreeGrafter"/>
</dbReference>
<reference evidence="7" key="2">
    <citation type="submission" date="2025-08" db="UniProtKB">
        <authorList>
            <consortium name="Ensembl"/>
        </authorList>
    </citation>
    <scope>IDENTIFICATION</scope>
</reference>
<evidence type="ECO:0000313" key="8">
    <source>
        <dbReference type="Proteomes" id="UP000007875"/>
    </source>
</evidence>
<feature type="transmembrane region" description="Helical" evidence="4">
    <location>
        <begin position="231"/>
        <end position="256"/>
    </location>
</feature>
<keyword evidence="4" id="KW-0812">Transmembrane</keyword>
<dbReference type="Pfam" id="PF03024">
    <property type="entry name" value="Folate_rec"/>
    <property type="match status" value="1"/>
</dbReference>
<dbReference type="InterPro" id="IPR018143">
    <property type="entry name" value="Folate_rcpt-like"/>
</dbReference>
<sequence>MMLLYNVVLILSVIGASTSFTTPTCPRGDYHKETPSAETHLQACKQYTCDSCCFENITIELASVPIAQVGKLDYHQCSKQLTDACSNQHTYLQCLYQCSPNLYPWMGKVTRIPNSIPLCSNFCDQWYLTCQADMTCAPGVGNWKTGLNKGFDADGNPVNPCKDGVMCRNYTEVYGSGQALCENIWGTMFTYTTDTTNCIDPSDPAHNAKFVESLNSTFTSSVCAPVEYVDAGMIVGIVFGVLAALGLIAAGVVFYMRQKKSKG</sequence>
<dbReference type="InParanoid" id="H2Y7U9"/>